<dbReference type="KEGG" id="kdj:28966938"/>
<dbReference type="InterPro" id="IPR009799">
    <property type="entry name" value="EthD_dom"/>
</dbReference>
<dbReference type="Gene3D" id="3.30.70.100">
    <property type="match status" value="1"/>
</dbReference>
<dbReference type="GO" id="GO:0016491">
    <property type="term" value="F:oxidoreductase activity"/>
    <property type="evidence" value="ECO:0007669"/>
    <property type="project" value="InterPro"/>
</dbReference>
<dbReference type="Pfam" id="PF07110">
    <property type="entry name" value="EthD"/>
    <property type="match status" value="1"/>
</dbReference>
<reference evidence="5" key="2">
    <citation type="submission" date="2013-07" db="EMBL/GenBank/DDBJ databases">
        <authorList>
            <consortium name="The Broad Institute Genome Sequencing Platform"/>
            <person name="Cuomo C."/>
            <person name="Litvintseva A."/>
            <person name="Chen Y."/>
            <person name="Heitman J."/>
            <person name="Sun S."/>
            <person name="Springer D."/>
            <person name="Dromer F."/>
            <person name="Young S.K."/>
            <person name="Zeng Q."/>
            <person name="Gargeya S."/>
            <person name="Fitzgerald M."/>
            <person name="Abouelleil A."/>
            <person name="Alvarado L."/>
            <person name="Berlin A.M."/>
            <person name="Chapman S.B."/>
            <person name="Dewar J."/>
            <person name="Goldberg J."/>
            <person name="Griggs A."/>
            <person name="Gujja S."/>
            <person name="Hansen M."/>
            <person name="Howarth C."/>
            <person name="Imamovic A."/>
            <person name="Larimer J."/>
            <person name="McCowan C."/>
            <person name="Murphy C."/>
            <person name="Pearson M."/>
            <person name="Priest M."/>
            <person name="Roberts A."/>
            <person name="Saif S."/>
            <person name="Shea T."/>
            <person name="Sykes S."/>
            <person name="Wortman J."/>
            <person name="Nusbaum C."/>
            <person name="Birren B."/>
        </authorList>
    </citation>
    <scope>NUCLEOTIDE SEQUENCE</scope>
    <source>
        <strain evidence="5">CBS 10117</strain>
    </source>
</reference>
<evidence type="ECO:0000313" key="4">
    <source>
        <dbReference type="EMBL" id="OBR87215.1"/>
    </source>
</evidence>
<reference evidence="4" key="1">
    <citation type="submission" date="2013-07" db="EMBL/GenBank/DDBJ databases">
        <title>The Genome Sequence of Cryptococcus dejecticola CBS10117.</title>
        <authorList>
            <consortium name="The Broad Institute Genome Sequencing Platform"/>
            <person name="Cuomo C."/>
            <person name="Litvintseva A."/>
            <person name="Chen Y."/>
            <person name="Heitman J."/>
            <person name="Sun S."/>
            <person name="Springer D."/>
            <person name="Dromer F."/>
            <person name="Young S.K."/>
            <person name="Zeng Q."/>
            <person name="Gargeya S."/>
            <person name="Fitzgerald M."/>
            <person name="Abouelleil A."/>
            <person name="Alvarado L."/>
            <person name="Berlin A.M."/>
            <person name="Chapman S.B."/>
            <person name="Dewar J."/>
            <person name="Goldberg J."/>
            <person name="Griggs A."/>
            <person name="Gujja S."/>
            <person name="Hansen M."/>
            <person name="Howarth C."/>
            <person name="Imamovic A."/>
            <person name="Larimer J."/>
            <person name="McCowan C."/>
            <person name="Murphy C."/>
            <person name="Pearson M."/>
            <person name="Priest M."/>
            <person name="Roberts A."/>
            <person name="Saif S."/>
            <person name="Shea T."/>
            <person name="Sykes S."/>
            <person name="Wortman J."/>
            <person name="Nusbaum C."/>
            <person name="Birren B."/>
        </authorList>
    </citation>
    <scope>NUCLEOTIDE SEQUENCE [LARGE SCALE GENOMIC DNA]</scope>
    <source>
        <strain evidence="4">CBS 10117</strain>
    </source>
</reference>
<name>A0A1A6AAY9_9TREE</name>
<dbReference type="EMBL" id="CP144532">
    <property type="protein sequence ID" value="WWC60641.1"/>
    <property type="molecule type" value="Genomic_DNA"/>
</dbReference>
<evidence type="ECO:0000256" key="2">
    <source>
        <dbReference type="SAM" id="MobiDB-lite"/>
    </source>
</evidence>
<reference evidence="5" key="3">
    <citation type="submission" date="2024-02" db="EMBL/GenBank/DDBJ databases">
        <title>Comparative genomics of Cryptococcus and Kwoniella reveals pathogenesis evolution and contrasting modes of karyotype evolution via chromosome fusion or intercentromeric recombination.</title>
        <authorList>
            <person name="Coelho M.A."/>
            <person name="David-Palma M."/>
            <person name="Shea T."/>
            <person name="Bowers K."/>
            <person name="McGinley-Smith S."/>
            <person name="Mohammad A.W."/>
            <person name="Gnirke A."/>
            <person name="Yurkov A.M."/>
            <person name="Nowrousian M."/>
            <person name="Sun S."/>
            <person name="Cuomo C.A."/>
            <person name="Heitman J."/>
        </authorList>
    </citation>
    <scope>NUCLEOTIDE SEQUENCE</scope>
    <source>
        <strain evidence="5">CBS 10117</strain>
    </source>
</reference>
<dbReference type="AlphaFoldDB" id="A0A1A6AAY9"/>
<dbReference type="VEuPathDB" id="FungiDB:I303_03239"/>
<dbReference type="RefSeq" id="XP_018265057.1">
    <property type="nucleotide sequence ID" value="XM_018406563.1"/>
</dbReference>
<feature type="domain" description="EthD" evidence="3">
    <location>
        <begin position="37"/>
        <end position="104"/>
    </location>
</feature>
<dbReference type="SUPFAM" id="SSF54909">
    <property type="entry name" value="Dimeric alpha+beta barrel"/>
    <property type="match status" value="1"/>
</dbReference>
<organism evidence="4">
    <name type="scientific">Kwoniella dejecticola CBS 10117</name>
    <dbReference type="NCBI Taxonomy" id="1296121"/>
    <lineage>
        <taxon>Eukaryota</taxon>
        <taxon>Fungi</taxon>
        <taxon>Dikarya</taxon>
        <taxon>Basidiomycota</taxon>
        <taxon>Agaricomycotina</taxon>
        <taxon>Tremellomycetes</taxon>
        <taxon>Tremellales</taxon>
        <taxon>Cryptococcaceae</taxon>
        <taxon>Kwoniella</taxon>
    </lineage>
</organism>
<dbReference type="Proteomes" id="UP000078595">
    <property type="component" value="Chromosome 3"/>
</dbReference>
<dbReference type="OrthoDB" id="10408442at2759"/>
<dbReference type="EMBL" id="KI894029">
    <property type="protein sequence ID" value="OBR87215.1"/>
    <property type="molecule type" value="Genomic_DNA"/>
</dbReference>
<accession>A0A1A6AAY9</accession>
<keyword evidence="6" id="KW-1185">Reference proteome</keyword>
<protein>
    <recommendedName>
        <fullName evidence="3">EthD domain-containing protein</fullName>
    </recommendedName>
</protein>
<evidence type="ECO:0000259" key="3">
    <source>
        <dbReference type="Pfam" id="PF07110"/>
    </source>
</evidence>
<dbReference type="InterPro" id="IPR011008">
    <property type="entry name" value="Dimeric_a/b-barrel"/>
</dbReference>
<evidence type="ECO:0000313" key="6">
    <source>
        <dbReference type="Proteomes" id="UP000078595"/>
    </source>
</evidence>
<comment type="similarity">
    <text evidence="1">Belongs to the tpcK family.</text>
</comment>
<sequence>MTHAQQMPPTPSPRGHPPAQASDRDLYGRLIVCRGRAGISHDDYIRHYREVHYPLAIRMPKLLHYVQLPVEFVEGGLSSWDSVSLYVYETENDYLKAMQSEAAIPLEKDSVYLM</sequence>
<evidence type="ECO:0000256" key="1">
    <source>
        <dbReference type="ARBA" id="ARBA00005986"/>
    </source>
</evidence>
<evidence type="ECO:0000313" key="5">
    <source>
        <dbReference type="EMBL" id="WWC60641.1"/>
    </source>
</evidence>
<feature type="region of interest" description="Disordered" evidence="2">
    <location>
        <begin position="1"/>
        <end position="22"/>
    </location>
</feature>
<dbReference type="GeneID" id="28966938"/>
<proteinExistence type="inferred from homology"/>
<gene>
    <name evidence="4" type="ORF">I303_03239</name>
    <name evidence="5" type="ORF">I303_103215</name>
</gene>